<reference evidence="1" key="1">
    <citation type="submission" date="2021-06" db="EMBL/GenBank/DDBJ databases">
        <authorList>
            <person name="Kallberg Y."/>
            <person name="Tangrot J."/>
            <person name="Rosling A."/>
        </authorList>
    </citation>
    <scope>NUCLEOTIDE SEQUENCE</scope>
    <source>
        <strain evidence="1">AZ414A</strain>
    </source>
</reference>
<name>A0A9N9FNI8_9GLOM</name>
<dbReference type="Proteomes" id="UP000789706">
    <property type="component" value="Unassembled WGS sequence"/>
</dbReference>
<evidence type="ECO:0000313" key="2">
    <source>
        <dbReference type="Proteomes" id="UP000789706"/>
    </source>
</evidence>
<dbReference type="AlphaFoldDB" id="A0A9N9FNI8"/>
<organism evidence="1 2">
    <name type="scientific">Diversispora eburnea</name>
    <dbReference type="NCBI Taxonomy" id="1213867"/>
    <lineage>
        <taxon>Eukaryota</taxon>
        <taxon>Fungi</taxon>
        <taxon>Fungi incertae sedis</taxon>
        <taxon>Mucoromycota</taxon>
        <taxon>Glomeromycotina</taxon>
        <taxon>Glomeromycetes</taxon>
        <taxon>Diversisporales</taxon>
        <taxon>Diversisporaceae</taxon>
        <taxon>Diversispora</taxon>
    </lineage>
</organism>
<proteinExistence type="predicted"/>
<accession>A0A9N9FNI8</accession>
<gene>
    <name evidence="1" type="ORF">DEBURN_LOCUS7050</name>
</gene>
<evidence type="ECO:0000313" key="1">
    <source>
        <dbReference type="EMBL" id="CAG8550003.1"/>
    </source>
</evidence>
<dbReference type="EMBL" id="CAJVPK010000799">
    <property type="protein sequence ID" value="CAG8550003.1"/>
    <property type="molecule type" value="Genomic_DNA"/>
</dbReference>
<sequence>MRTLPEGDCISEDTERTAEFKIIELDIEKWCPALIDYVSQEIKDEMEKEEDWLIEILFYDVIKMLHPVIFDKMIEERFSDKASLIAVPPNTVLRGSVMYGLNKKAVANRNQL</sequence>
<protein>
    <submittedName>
        <fullName evidence="1">2863_t:CDS:1</fullName>
    </submittedName>
</protein>
<dbReference type="OrthoDB" id="2413558at2759"/>
<keyword evidence="2" id="KW-1185">Reference proteome</keyword>
<comment type="caution">
    <text evidence="1">The sequence shown here is derived from an EMBL/GenBank/DDBJ whole genome shotgun (WGS) entry which is preliminary data.</text>
</comment>